<dbReference type="AlphaFoldDB" id="A0A0D9QRZ7"/>
<evidence type="ECO:0000313" key="3">
    <source>
        <dbReference type="EMBL" id="KJP89693.1"/>
    </source>
</evidence>
<feature type="region of interest" description="Disordered" evidence="1">
    <location>
        <begin position="497"/>
        <end position="521"/>
    </location>
</feature>
<protein>
    <recommendedName>
        <fullName evidence="5">Parasite-infected erythrocyte surface protein</fullName>
    </recommendedName>
</protein>
<feature type="chain" id="PRO_5002343851" description="Parasite-infected erythrocyte surface protein" evidence="2">
    <location>
        <begin position="22"/>
        <end position="1079"/>
    </location>
</feature>
<feature type="region of interest" description="Disordered" evidence="1">
    <location>
        <begin position="935"/>
        <end position="986"/>
    </location>
</feature>
<feature type="compositionally biased region" description="Polar residues" evidence="1">
    <location>
        <begin position="935"/>
        <end position="955"/>
    </location>
</feature>
<dbReference type="OrthoDB" id="421979at2759"/>
<dbReference type="RefSeq" id="XP_012333722.1">
    <property type="nucleotide sequence ID" value="XM_012478299.1"/>
</dbReference>
<accession>A0A0D9QRZ7</accession>
<organism evidence="3 4">
    <name type="scientific">Plasmodium fragile</name>
    <dbReference type="NCBI Taxonomy" id="5857"/>
    <lineage>
        <taxon>Eukaryota</taxon>
        <taxon>Sar</taxon>
        <taxon>Alveolata</taxon>
        <taxon>Apicomplexa</taxon>
        <taxon>Aconoidasida</taxon>
        <taxon>Haemosporida</taxon>
        <taxon>Plasmodiidae</taxon>
        <taxon>Plasmodium</taxon>
        <taxon>Plasmodium (Plasmodium)</taxon>
    </lineage>
</organism>
<feature type="compositionally biased region" description="Basic and acidic residues" evidence="1">
    <location>
        <begin position="1026"/>
        <end position="1048"/>
    </location>
</feature>
<name>A0A0D9QRZ7_PLAFR</name>
<dbReference type="VEuPathDB" id="PlasmoDB:AK88_00653"/>
<evidence type="ECO:0000313" key="4">
    <source>
        <dbReference type="Proteomes" id="UP000054561"/>
    </source>
</evidence>
<feature type="signal peptide" evidence="2">
    <location>
        <begin position="1"/>
        <end position="21"/>
    </location>
</feature>
<feature type="compositionally biased region" description="Acidic residues" evidence="1">
    <location>
        <begin position="1049"/>
        <end position="1065"/>
    </location>
</feature>
<dbReference type="OMA" id="TRNECTH"/>
<gene>
    <name evidence="3" type="ORF">AK88_00653</name>
</gene>
<evidence type="ECO:0000256" key="2">
    <source>
        <dbReference type="SAM" id="SignalP"/>
    </source>
</evidence>
<keyword evidence="4" id="KW-1185">Reference proteome</keyword>
<dbReference type="Gene3D" id="3.90.550.50">
    <property type="match status" value="1"/>
</dbReference>
<evidence type="ECO:0008006" key="5">
    <source>
        <dbReference type="Google" id="ProtNLM"/>
    </source>
</evidence>
<proteinExistence type="predicted"/>
<keyword evidence="2" id="KW-0732">Signal</keyword>
<evidence type="ECO:0000256" key="1">
    <source>
        <dbReference type="SAM" id="MobiDB-lite"/>
    </source>
</evidence>
<dbReference type="EMBL" id="KQ001649">
    <property type="protein sequence ID" value="KJP89693.1"/>
    <property type="molecule type" value="Genomic_DNA"/>
</dbReference>
<reference evidence="3 4" key="1">
    <citation type="submission" date="2014-03" db="EMBL/GenBank/DDBJ databases">
        <title>The Genome Sequence of Plasmodium fragile nilgiri.</title>
        <authorList>
            <consortium name="The Broad Institute Genomics Platform"/>
            <consortium name="The Broad Institute Genome Sequencing Center for Infectious Disease"/>
            <person name="Neafsey D."/>
            <person name="Duraisingh M."/>
            <person name="Young S.K."/>
            <person name="Zeng Q."/>
            <person name="Gargeya S."/>
            <person name="Abouelleil A."/>
            <person name="Alvarado L."/>
            <person name="Chapman S.B."/>
            <person name="Gainer-Dewar J."/>
            <person name="Goldberg J."/>
            <person name="Griggs A."/>
            <person name="Gujja S."/>
            <person name="Hansen M."/>
            <person name="Howarth C."/>
            <person name="Imamovic A."/>
            <person name="Larimer J."/>
            <person name="Pearson M."/>
            <person name="Poon T.W."/>
            <person name="Priest M."/>
            <person name="Roberts A."/>
            <person name="Saif S."/>
            <person name="Shea T."/>
            <person name="Sykes S."/>
            <person name="Wortman J."/>
            <person name="Nusbaum C."/>
            <person name="Birren B."/>
        </authorList>
    </citation>
    <scope>NUCLEOTIDE SEQUENCE [LARGE SCALE GENOMIC DNA]</scope>
    <source>
        <strain evidence="4">nilgiri</strain>
    </source>
</reference>
<sequence>MNVMRRILFALVAVSSTVVHGTEVKDKLFKGIKRNTTFLVLNEPIVDLGLSEGLLHTLLFDLEVGDNLYTLDENLLNQNNLKHSNIFHLLKDIYKQVEENGQRGDAIRYVFLCTSFTRVHPLNLELLLRKFNKYIYNGNSHEKGDIDVGGILREYNEEVQGKRAALGGMSSVGGRDSGSGIPAKDLIERMVQEQVDFLSNDDKEGSDKFVKPGGTYKGFFIGYGFSDPVPSSASGTPAKNGFLFPSLNSGLIMDITLLRNLYNHLMMHSGGEQNLKLIKDNVRELSNYIEEHVQVKLTPFENACLTDRGNVFLVENEGGTRYDVYRYYLVLHLFRDYKKENNVDKGHDVGGTEMMTPSGEEQQPTDIQMAQLIVTYFNLEYPISTCTSYSIRSNQETFVDYDNYHLMSIENEIKLDKYIRETEDVEYNSIEEYKRKLSQINHKYDNLFDESERTWTHKNILLGVVTSAETEHRIAHVKNTYGNKKMTQQVFNLYYGHGGGEGSSEKGNQSSGAKGQEKHGSKENILDHDFLKSAFENEKIDIEIIYFSDKESKQYDDTLHLEEEDKEADSSNEQDLWKKEKNIIYYLYEEYVRKNSPKNFFFISHDDTFVNAKTLIDVINLTRNECTHSRRHMLSKYVKSLDHMDEREAKFLNNFDQKYLPLYRYLKANFVKTINELKKYDYVPTYCKGAGGGKGVSGGVPLTSVPLYIGKRYSSNSLSGHESSFFPYLAGAAGMVLNAEAVKKIYFCNGGCDGERSHRQRSHGEQRPHGECDASLLNDAALGQWAKGLGILPINFEGFFPNGPEQYPAEYLSTITPVSFHKLNEGRTVEETKEAFFHHLVNPTQGKNKTNHKKEQDICVDYLDRNYKNTIDNIFHFFFYVNKMKECTSDESVIKTTERIYDKMGSSKKFSHLFEMTTFFTPDVEDMLYFQKRSSSKGNLNNEKGSKDTYTNNYVHNKDAPAGHGHTGREDFTNFSAMDDLGEDDDLGEQEHLNAMNDFGSLDDIDEEEQFDDDDYDYEEYLDGLGAHKKDPGGDPTHGPRDDHNGDHNDDENDDDNDDNDDNDDHDGSLDLPPEGGEL</sequence>
<dbReference type="GeneID" id="24265967"/>
<feature type="compositionally biased region" description="Basic and acidic residues" evidence="1">
    <location>
        <begin position="956"/>
        <end position="972"/>
    </location>
</feature>
<dbReference type="Proteomes" id="UP000054561">
    <property type="component" value="Unassembled WGS sequence"/>
</dbReference>
<feature type="region of interest" description="Disordered" evidence="1">
    <location>
        <begin position="1015"/>
        <end position="1079"/>
    </location>
</feature>